<dbReference type="CDD" id="cd06225">
    <property type="entry name" value="HAMP"/>
    <property type="match status" value="1"/>
</dbReference>
<accession>A0A1M5V6C9</accession>
<dbReference type="PROSITE" id="PS50885">
    <property type="entry name" value="HAMP"/>
    <property type="match status" value="1"/>
</dbReference>
<dbReference type="Proteomes" id="UP000184447">
    <property type="component" value="Unassembled WGS sequence"/>
</dbReference>
<dbReference type="InterPro" id="IPR010559">
    <property type="entry name" value="Sig_transdc_His_kin_internal"/>
</dbReference>
<dbReference type="STRING" id="1121316.SAMN02745207_02112"/>
<dbReference type="InterPro" id="IPR036890">
    <property type="entry name" value="HATPase_C_sf"/>
</dbReference>
<dbReference type="SMART" id="SM00304">
    <property type="entry name" value="HAMP"/>
    <property type="match status" value="1"/>
</dbReference>
<dbReference type="PANTHER" id="PTHR34220">
    <property type="entry name" value="SENSOR HISTIDINE KINASE YPDA"/>
    <property type="match status" value="1"/>
</dbReference>
<keyword evidence="4" id="KW-0808">Transferase</keyword>
<dbReference type="GO" id="GO:0005886">
    <property type="term" value="C:plasma membrane"/>
    <property type="evidence" value="ECO:0007669"/>
    <property type="project" value="UniProtKB-SubCell"/>
</dbReference>
<dbReference type="Pfam" id="PF02518">
    <property type="entry name" value="HATPase_c"/>
    <property type="match status" value="1"/>
</dbReference>
<keyword evidence="10" id="KW-0902">Two-component regulatory system</keyword>
<dbReference type="SUPFAM" id="SSF158472">
    <property type="entry name" value="HAMP domain-like"/>
    <property type="match status" value="1"/>
</dbReference>
<reference evidence="14 15" key="1">
    <citation type="submission" date="2016-11" db="EMBL/GenBank/DDBJ databases">
        <authorList>
            <person name="Jaros S."/>
            <person name="Januszkiewicz K."/>
            <person name="Wedrychowicz H."/>
        </authorList>
    </citation>
    <scope>NUCLEOTIDE SEQUENCE [LARGE SCALE GENOMIC DNA]</scope>
    <source>
        <strain evidence="14 15">DSM 8605</strain>
    </source>
</reference>
<keyword evidence="5 12" id="KW-0812">Transmembrane</keyword>
<keyword evidence="6" id="KW-0547">Nucleotide-binding</keyword>
<dbReference type="AlphaFoldDB" id="A0A1M5V6C9"/>
<sequence length="599" mass="68978">MKIKKINTLFDKVKKTRKFSNQLFVNFLLLAIIPVLVTSFVSYVICYKAILNNSVSLSHEITNYASQEINRLQIVTNNIAASIQNNPELQVVMRYSDKNSPYNLISNFQINTSLSLIQKSSMPEIAGIYCISNNGGQYQTNTTSVQKKDYSIFSWYKNIISSKDPIWFPPHMNSFVSLSADREFISYGVPFIDYITNLPIGIIIIDIETSTFFDILNNSTWVESNHYYVLDDMDNIIFSSNPDINLDSSLNNSESLENIKNSKYYYSQTLSNSWKIIGVISENKIAKSTLLYLYIFIIIMLIIAIPSTFIISLRRAKQISQPIDMLTRYMLEVENGNYDIKMNIPNTNDEIVTLYHSFEKMVSKSNEYMAEIKYEQKELQKANFKALQAQINPHFLYNTMDTIAWNIRLDEKDKAIAAIMALTKFFRSSLRKGEDIITLQQEMEQISLYLQIQELRYGDMLDYDIEHNPALNNYILPKLILQPIVENAIYHGIKNKEDKGHILITTIDKEDYIIISITDNGIGITPDQLTLLNEMVHDSFSSNTDSAGGYGVKNVSERIKIYFGEDYGLYYMSEYSKYTTVHIKLPKIDKELANNTLKI</sequence>
<evidence type="ECO:0000313" key="14">
    <source>
        <dbReference type="EMBL" id="SHH70708.1"/>
    </source>
</evidence>
<evidence type="ECO:0000256" key="6">
    <source>
        <dbReference type="ARBA" id="ARBA00022741"/>
    </source>
</evidence>
<dbReference type="EMBL" id="FQXM01000010">
    <property type="protein sequence ID" value="SHH70708.1"/>
    <property type="molecule type" value="Genomic_DNA"/>
</dbReference>
<name>A0A1M5V6C9_9CLOT</name>
<dbReference type="RefSeq" id="WP_073338395.1">
    <property type="nucleotide sequence ID" value="NZ_FQXM01000010.1"/>
</dbReference>
<evidence type="ECO:0000256" key="2">
    <source>
        <dbReference type="ARBA" id="ARBA00022475"/>
    </source>
</evidence>
<dbReference type="InterPro" id="IPR003594">
    <property type="entry name" value="HATPase_dom"/>
</dbReference>
<keyword evidence="3" id="KW-0597">Phosphoprotein</keyword>
<keyword evidence="8" id="KW-0067">ATP-binding</keyword>
<dbReference type="GO" id="GO:0005524">
    <property type="term" value="F:ATP binding"/>
    <property type="evidence" value="ECO:0007669"/>
    <property type="project" value="UniProtKB-KW"/>
</dbReference>
<evidence type="ECO:0000256" key="4">
    <source>
        <dbReference type="ARBA" id="ARBA00022679"/>
    </source>
</evidence>
<evidence type="ECO:0000256" key="12">
    <source>
        <dbReference type="SAM" id="Phobius"/>
    </source>
</evidence>
<keyword evidence="2" id="KW-1003">Cell membrane</keyword>
<evidence type="ECO:0000259" key="13">
    <source>
        <dbReference type="PROSITE" id="PS50885"/>
    </source>
</evidence>
<dbReference type="OrthoDB" id="9809348at2"/>
<evidence type="ECO:0000256" key="10">
    <source>
        <dbReference type="ARBA" id="ARBA00023012"/>
    </source>
</evidence>
<dbReference type="SMART" id="SM00387">
    <property type="entry name" value="HATPase_c"/>
    <property type="match status" value="1"/>
</dbReference>
<dbReference type="Pfam" id="PF06580">
    <property type="entry name" value="His_kinase"/>
    <property type="match status" value="1"/>
</dbReference>
<gene>
    <name evidence="14" type="ORF">SAMN02745207_02112</name>
</gene>
<organism evidence="14 15">
    <name type="scientific">Clostridium grantii DSM 8605</name>
    <dbReference type="NCBI Taxonomy" id="1121316"/>
    <lineage>
        <taxon>Bacteria</taxon>
        <taxon>Bacillati</taxon>
        <taxon>Bacillota</taxon>
        <taxon>Clostridia</taxon>
        <taxon>Eubacteriales</taxon>
        <taxon>Clostridiaceae</taxon>
        <taxon>Clostridium</taxon>
    </lineage>
</organism>
<dbReference type="Pfam" id="PF00672">
    <property type="entry name" value="HAMP"/>
    <property type="match status" value="1"/>
</dbReference>
<keyword evidence="9 12" id="KW-1133">Transmembrane helix</keyword>
<feature type="transmembrane region" description="Helical" evidence="12">
    <location>
        <begin position="21"/>
        <end position="45"/>
    </location>
</feature>
<evidence type="ECO:0000256" key="9">
    <source>
        <dbReference type="ARBA" id="ARBA00022989"/>
    </source>
</evidence>
<evidence type="ECO:0000256" key="3">
    <source>
        <dbReference type="ARBA" id="ARBA00022553"/>
    </source>
</evidence>
<evidence type="ECO:0000256" key="1">
    <source>
        <dbReference type="ARBA" id="ARBA00004651"/>
    </source>
</evidence>
<dbReference type="Gene3D" id="6.10.340.10">
    <property type="match status" value="1"/>
</dbReference>
<protein>
    <submittedName>
        <fullName evidence="14">Two-component system, sensor histidine kinase YesM</fullName>
    </submittedName>
</protein>
<keyword evidence="11 12" id="KW-0472">Membrane</keyword>
<keyword evidence="7 14" id="KW-0418">Kinase</keyword>
<dbReference type="InterPro" id="IPR050640">
    <property type="entry name" value="Bact_2-comp_sensor_kinase"/>
</dbReference>
<dbReference type="SUPFAM" id="SSF55874">
    <property type="entry name" value="ATPase domain of HSP90 chaperone/DNA topoisomerase II/histidine kinase"/>
    <property type="match status" value="1"/>
</dbReference>
<evidence type="ECO:0000313" key="15">
    <source>
        <dbReference type="Proteomes" id="UP000184447"/>
    </source>
</evidence>
<dbReference type="PANTHER" id="PTHR34220:SF11">
    <property type="entry name" value="SENSOR PROTEIN KINASE HPTS"/>
    <property type="match status" value="1"/>
</dbReference>
<dbReference type="InterPro" id="IPR003660">
    <property type="entry name" value="HAMP_dom"/>
</dbReference>
<evidence type="ECO:0000256" key="11">
    <source>
        <dbReference type="ARBA" id="ARBA00023136"/>
    </source>
</evidence>
<dbReference type="GO" id="GO:0000155">
    <property type="term" value="F:phosphorelay sensor kinase activity"/>
    <property type="evidence" value="ECO:0007669"/>
    <property type="project" value="InterPro"/>
</dbReference>
<evidence type="ECO:0000256" key="8">
    <source>
        <dbReference type="ARBA" id="ARBA00022840"/>
    </source>
</evidence>
<proteinExistence type="predicted"/>
<dbReference type="Gene3D" id="3.30.565.10">
    <property type="entry name" value="Histidine kinase-like ATPase, C-terminal domain"/>
    <property type="match status" value="1"/>
</dbReference>
<comment type="subcellular location">
    <subcellularLocation>
        <location evidence="1">Cell membrane</location>
        <topology evidence="1">Multi-pass membrane protein</topology>
    </subcellularLocation>
</comment>
<evidence type="ECO:0000256" key="5">
    <source>
        <dbReference type="ARBA" id="ARBA00022692"/>
    </source>
</evidence>
<evidence type="ECO:0000256" key="7">
    <source>
        <dbReference type="ARBA" id="ARBA00022777"/>
    </source>
</evidence>
<keyword evidence="15" id="KW-1185">Reference proteome</keyword>
<dbReference type="Gene3D" id="3.30.450.20">
    <property type="entry name" value="PAS domain"/>
    <property type="match status" value="1"/>
</dbReference>
<feature type="domain" description="HAMP" evidence="13">
    <location>
        <begin position="317"/>
        <end position="370"/>
    </location>
</feature>
<feature type="transmembrane region" description="Helical" evidence="12">
    <location>
        <begin position="291"/>
        <end position="313"/>
    </location>
</feature>